<keyword evidence="2" id="KW-0762">Sugar transport</keyword>
<dbReference type="PANTHER" id="PTHR43790">
    <property type="entry name" value="CARBOHYDRATE TRANSPORT ATP-BINDING PROTEIN MG119-RELATED"/>
    <property type="match status" value="1"/>
</dbReference>
<organism evidence="7 8">
    <name type="scientific">Roseovarius phycicola</name>
    <dbReference type="NCBI Taxonomy" id="3080976"/>
    <lineage>
        <taxon>Bacteria</taxon>
        <taxon>Pseudomonadati</taxon>
        <taxon>Pseudomonadota</taxon>
        <taxon>Alphaproteobacteria</taxon>
        <taxon>Rhodobacterales</taxon>
        <taxon>Roseobacteraceae</taxon>
        <taxon>Roseovarius</taxon>
    </lineage>
</organism>
<evidence type="ECO:0000256" key="5">
    <source>
        <dbReference type="ARBA" id="ARBA00022840"/>
    </source>
</evidence>
<evidence type="ECO:0000256" key="1">
    <source>
        <dbReference type="ARBA" id="ARBA00022448"/>
    </source>
</evidence>
<dbReference type="SUPFAM" id="SSF52540">
    <property type="entry name" value="P-loop containing nucleoside triphosphate hydrolases"/>
    <property type="match status" value="2"/>
</dbReference>
<sequence>MTANSATNPTGASAKVDTPLIDMKGIQKRFPGVLALDQIEFELRPGEVHVLFGENGAGKSTLINVISGTFPQDGGIYKFCGGVLSNLNPYRARQIGISPVFQEFSLAPDLTIEENLFLGREVSKGGVLNKGEMRTKVAQVLESLGFDLLAKQRVAELSRAQQQMAEIAKALLHDVRVLILDEPTASLSERETERLFEIIDDLKAQGVGIIYVSHRMAEIKRLADRVTVLRDGRLVGTVEAELVSEEKLIEMMTGRTFEAMFPQIENRAGDTLLQTSGLTTRDRLVDNVDFSVKAGEVVGIAGLVGCGKSELARAVFGLEDIESGRIELMGQTVTRPSPAHMLNRGLCYFPSDRVAEGLALPRSIRENMTLAALDLKAFASHGFLKINSERRIAEEMIRRLTVAPSDPEKRVEFLSGGNRQKVMLARGLERDVKVYLFDEPTVGIDVGAKTEIYNLIKEMAEGGAAVVVISSELPEVIHLSHRAYVMHRGALVAELTGDEINEATILAHFFDRDHLDEASSPSLRDAG</sequence>
<feature type="domain" description="ABC transporter" evidence="6">
    <location>
        <begin position="266"/>
        <end position="513"/>
    </location>
</feature>
<dbReference type="PROSITE" id="PS50893">
    <property type="entry name" value="ABC_TRANSPORTER_2"/>
    <property type="match status" value="2"/>
</dbReference>
<keyword evidence="8" id="KW-1185">Reference proteome</keyword>
<feature type="domain" description="ABC transporter" evidence="6">
    <location>
        <begin position="21"/>
        <end position="256"/>
    </location>
</feature>
<dbReference type="PANTHER" id="PTHR43790:SF9">
    <property type="entry name" value="GALACTOFURANOSE TRANSPORTER ATP-BINDING PROTEIN YTFR"/>
    <property type="match status" value="1"/>
</dbReference>
<reference evidence="7 8" key="1">
    <citation type="submission" date="2023-10" db="EMBL/GenBank/DDBJ databases">
        <title>Roseovarius strain S88 nov., isolated from a marine algae.</title>
        <authorList>
            <person name="Lee M.W."/>
            <person name="Lee J.K."/>
            <person name="Kim J.M."/>
            <person name="Choi D.G."/>
            <person name="Baek J.H."/>
            <person name="Bayburt H."/>
            <person name="Jung J.J."/>
            <person name="Han D.M."/>
            <person name="Jeon C.O."/>
        </authorList>
    </citation>
    <scope>NUCLEOTIDE SEQUENCE [LARGE SCALE GENOMIC DNA]</scope>
    <source>
        <strain evidence="7 8">S88</strain>
    </source>
</reference>
<keyword evidence="5 7" id="KW-0067">ATP-binding</keyword>
<evidence type="ECO:0000256" key="3">
    <source>
        <dbReference type="ARBA" id="ARBA00022737"/>
    </source>
</evidence>
<evidence type="ECO:0000256" key="2">
    <source>
        <dbReference type="ARBA" id="ARBA00022597"/>
    </source>
</evidence>
<keyword evidence="3" id="KW-0677">Repeat</keyword>
<dbReference type="InterPro" id="IPR003593">
    <property type="entry name" value="AAA+_ATPase"/>
</dbReference>
<evidence type="ECO:0000313" key="7">
    <source>
        <dbReference type="EMBL" id="WWR48110.1"/>
    </source>
</evidence>
<evidence type="ECO:0000259" key="6">
    <source>
        <dbReference type="PROSITE" id="PS50893"/>
    </source>
</evidence>
<keyword evidence="4" id="KW-0547">Nucleotide-binding</keyword>
<name>A0ABZ2HJ74_9RHOB</name>
<evidence type="ECO:0000256" key="4">
    <source>
        <dbReference type="ARBA" id="ARBA00022741"/>
    </source>
</evidence>
<dbReference type="Gene3D" id="3.40.50.300">
    <property type="entry name" value="P-loop containing nucleotide triphosphate hydrolases"/>
    <property type="match status" value="2"/>
</dbReference>
<protein>
    <submittedName>
        <fullName evidence="7">Sugar ABC transporter ATP-binding protein</fullName>
    </submittedName>
</protein>
<dbReference type="EMBL" id="CP146069">
    <property type="protein sequence ID" value="WWR48110.1"/>
    <property type="molecule type" value="Genomic_DNA"/>
</dbReference>
<evidence type="ECO:0000313" key="8">
    <source>
        <dbReference type="Proteomes" id="UP001364156"/>
    </source>
</evidence>
<dbReference type="CDD" id="cd03215">
    <property type="entry name" value="ABC_Carb_Monos_II"/>
    <property type="match status" value="1"/>
</dbReference>
<dbReference type="InterPro" id="IPR003439">
    <property type="entry name" value="ABC_transporter-like_ATP-bd"/>
</dbReference>
<dbReference type="InterPro" id="IPR050107">
    <property type="entry name" value="ABC_carbohydrate_import_ATPase"/>
</dbReference>
<dbReference type="CDD" id="cd03216">
    <property type="entry name" value="ABC_Carb_Monos_I"/>
    <property type="match status" value="1"/>
</dbReference>
<dbReference type="Proteomes" id="UP001364156">
    <property type="component" value="Chromosome"/>
</dbReference>
<keyword evidence="1" id="KW-0813">Transport</keyword>
<dbReference type="GO" id="GO:0005524">
    <property type="term" value="F:ATP binding"/>
    <property type="evidence" value="ECO:0007669"/>
    <property type="project" value="UniProtKB-KW"/>
</dbReference>
<dbReference type="RefSeq" id="WP_338550933.1">
    <property type="nucleotide sequence ID" value="NZ_CP146069.1"/>
</dbReference>
<dbReference type="InterPro" id="IPR017871">
    <property type="entry name" value="ABC_transporter-like_CS"/>
</dbReference>
<dbReference type="InterPro" id="IPR027417">
    <property type="entry name" value="P-loop_NTPase"/>
</dbReference>
<dbReference type="PROSITE" id="PS00211">
    <property type="entry name" value="ABC_TRANSPORTER_1"/>
    <property type="match status" value="1"/>
</dbReference>
<gene>
    <name evidence="7" type="ORF">RZ517_08055</name>
</gene>
<dbReference type="Pfam" id="PF00005">
    <property type="entry name" value="ABC_tran"/>
    <property type="match status" value="2"/>
</dbReference>
<accession>A0ABZ2HJ74</accession>
<dbReference type="SMART" id="SM00382">
    <property type="entry name" value="AAA"/>
    <property type="match status" value="2"/>
</dbReference>
<proteinExistence type="predicted"/>